<keyword evidence="1" id="KW-1133">Transmembrane helix</keyword>
<keyword evidence="1" id="KW-0472">Membrane</keyword>
<sequence length="363" mass="41287">MPTFFIIIIALYLLGNLYIFTWGKNTLKAQSTGVKVLLSIIFWGCALSFFSSFLLRNVAMPDFLAHTMQEIGNGWLVFTLYMVILLGICDLLRLFHIRVRGAFYLAIGLTLSLLGYGYYNYQHPDIKVINIIINKPVNSEEKQLKVVTVSDIHLGYATDKDMLQKYVKLINDQKPDLILIGGDLIDNSVVPLYSEQMHEELSRLNAPYGIYMVPGNHEYISGITESKAFVQTTPIVFLQDSIVTLPNGIQIAGRDDRHNKNRKPIEELIHTTNPTKPVLLLDHQPYELDKTASTNVDLQFSGHTHRGQIWPMNLVTDHLFELSYGYKQIKNTHFYVSSGLSLWGPPFRIGTDSELVVFNITFK</sequence>
<dbReference type="Proteomes" id="UP000236725">
    <property type="component" value="Unassembled WGS sequence"/>
</dbReference>
<dbReference type="Pfam" id="PF00149">
    <property type="entry name" value="Metallophos"/>
    <property type="match status" value="1"/>
</dbReference>
<keyword evidence="1" id="KW-0812">Transmembrane</keyword>
<feature type="transmembrane region" description="Helical" evidence="1">
    <location>
        <begin position="102"/>
        <end position="119"/>
    </location>
</feature>
<feature type="transmembrane region" description="Helical" evidence="1">
    <location>
        <begin position="6"/>
        <end position="24"/>
    </location>
</feature>
<dbReference type="CDD" id="cd07385">
    <property type="entry name" value="MPP_YkuE_C"/>
    <property type="match status" value="1"/>
</dbReference>
<dbReference type="PANTHER" id="PTHR31302">
    <property type="entry name" value="TRANSMEMBRANE PROTEIN WITH METALLOPHOSPHOESTERASE DOMAIN-RELATED"/>
    <property type="match status" value="1"/>
</dbReference>
<evidence type="ECO:0000256" key="1">
    <source>
        <dbReference type="SAM" id="Phobius"/>
    </source>
</evidence>
<keyword evidence="4" id="KW-1185">Reference proteome</keyword>
<dbReference type="EMBL" id="FNVS01000004">
    <property type="protein sequence ID" value="SEF64487.1"/>
    <property type="molecule type" value="Genomic_DNA"/>
</dbReference>
<gene>
    <name evidence="3" type="ORF">SAMN05444001_10417</name>
</gene>
<evidence type="ECO:0000259" key="2">
    <source>
        <dbReference type="Pfam" id="PF00149"/>
    </source>
</evidence>
<dbReference type="GO" id="GO:0016787">
    <property type="term" value="F:hydrolase activity"/>
    <property type="evidence" value="ECO:0007669"/>
    <property type="project" value="InterPro"/>
</dbReference>
<proteinExistence type="predicted"/>
<reference evidence="3 4" key="1">
    <citation type="submission" date="2016-10" db="EMBL/GenBank/DDBJ databases">
        <authorList>
            <person name="Varghese N."/>
            <person name="Submissions S."/>
        </authorList>
    </citation>
    <scope>NUCLEOTIDE SEQUENCE [LARGE SCALE GENOMIC DNA]</scope>
    <source>
        <strain evidence="3 4">DSM 29073</strain>
    </source>
</reference>
<dbReference type="PANTHER" id="PTHR31302:SF0">
    <property type="entry name" value="TRANSMEMBRANE PROTEIN WITH METALLOPHOSPHOESTERASE DOMAIN"/>
    <property type="match status" value="1"/>
</dbReference>
<feature type="domain" description="Calcineurin-like phosphoesterase" evidence="2">
    <location>
        <begin position="145"/>
        <end position="306"/>
    </location>
</feature>
<evidence type="ECO:0000313" key="4">
    <source>
        <dbReference type="Proteomes" id="UP000236725"/>
    </source>
</evidence>
<dbReference type="InterPro" id="IPR029052">
    <property type="entry name" value="Metallo-depent_PP-like"/>
</dbReference>
<name>A0A8G2BVG7_9BACT</name>
<dbReference type="Gene3D" id="3.60.21.10">
    <property type="match status" value="1"/>
</dbReference>
<dbReference type="SUPFAM" id="SSF56300">
    <property type="entry name" value="Metallo-dependent phosphatases"/>
    <property type="match status" value="1"/>
</dbReference>
<accession>A0A8G2BVG7</accession>
<protein>
    <recommendedName>
        <fullName evidence="2">Calcineurin-like phosphoesterase domain-containing protein</fullName>
    </recommendedName>
</protein>
<dbReference type="InterPro" id="IPR051158">
    <property type="entry name" value="Metallophosphoesterase_sf"/>
</dbReference>
<comment type="caution">
    <text evidence="3">The sequence shown here is derived from an EMBL/GenBank/DDBJ whole genome shotgun (WGS) entry which is preliminary data.</text>
</comment>
<dbReference type="InterPro" id="IPR004843">
    <property type="entry name" value="Calcineurin-like_PHP"/>
</dbReference>
<evidence type="ECO:0000313" key="3">
    <source>
        <dbReference type="EMBL" id="SEF64487.1"/>
    </source>
</evidence>
<dbReference type="RefSeq" id="WP_103982669.1">
    <property type="nucleotide sequence ID" value="NZ_FNVS01000004.1"/>
</dbReference>
<feature type="transmembrane region" description="Helical" evidence="1">
    <location>
        <begin position="75"/>
        <end position="95"/>
    </location>
</feature>
<organism evidence="3 4">
    <name type="scientific">Parabacteroides chinchillae</name>
    <dbReference type="NCBI Taxonomy" id="871327"/>
    <lineage>
        <taxon>Bacteria</taxon>
        <taxon>Pseudomonadati</taxon>
        <taxon>Bacteroidota</taxon>
        <taxon>Bacteroidia</taxon>
        <taxon>Bacteroidales</taxon>
        <taxon>Tannerellaceae</taxon>
        <taxon>Parabacteroides</taxon>
    </lineage>
</organism>
<feature type="transmembrane region" description="Helical" evidence="1">
    <location>
        <begin position="36"/>
        <end position="55"/>
    </location>
</feature>
<dbReference type="AlphaFoldDB" id="A0A8G2BVG7"/>